<comment type="caution">
    <text evidence="3">The sequence shown here is derived from an EMBL/GenBank/DDBJ whole genome shotgun (WGS) entry which is preliminary data.</text>
</comment>
<evidence type="ECO:0000313" key="3">
    <source>
        <dbReference type="EMBL" id="KAK3099471.1"/>
    </source>
</evidence>
<proteinExistence type="inferred from homology"/>
<accession>A0AA89C8F0</accession>
<evidence type="ECO:0000256" key="1">
    <source>
        <dbReference type="PROSITE-ProRule" id="PRU00877"/>
    </source>
</evidence>
<dbReference type="Proteomes" id="UP001186944">
    <property type="component" value="Unassembled WGS sequence"/>
</dbReference>
<dbReference type="AlphaFoldDB" id="A0AA89C8F0"/>
<comment type="similarity">
    <text evidence="1">Belongs to the PI3/PI4-kinase family.</text>
</comment>
<dbReference type="EMBL" id="VSWD01000006">
    <property type="protein sequence ID" value="KAK3099471.1"/>
    <property type="molecule type" value="Genomic_DNA"/>
</dbReference>
<gene>
    <name evidence="3" type="ORF">FSP39_004986</name>
</gene>
<name>A0AA89C8F0_PINIB</name>
<dbReference type="PROSITE" id="PS51544">
    <property type="entry name" value="PI3K_ABD"/>
    <property type="match status" value="1"/>
</dbReference>
<dbReference type="Pfam" id="PF02192">
    <property type="entry name" value="PI3K_p85B"/>
    <property type="match status" value="1"/>
</dbReference>
<keyword evidence="4" id="KW-1185">Reference proteome</keyword>
<dbReference type="SMART" id="SM00143">
    <property type="entry name" value="PI3K_p85B"/>
    <property type="match status" value="1"/>
</dbReference>
<feature type="domain" description="PI3K-ABD" evidence="2">
    <location>
        <begin position="19"/>
        <end position="108"/>
    </location>
</feature>
<dbReference type="Gene3D" id="3.10.20.770">
    <property type="match status" value="1"/>
</dbReference>
<protein>
    <recommendedName>
        <fullName evidence="2">PI3K-ABD domain-containing protein</fullName>
    </recommendedName>
</protein>
<reference evidence="3" key="1">
    <citation type="submission" date="2019-08" db="EMBL/GenBank/DDBJ databases">
        <title>The improved chromosome-level genome for the pearl oyster Pinctada fucata martensii using PacBio sequencing and Hi-C.</title>
        <authorList>
            <person name="Zheng Z."/>
        </authorList>
    </citation>
    <scope>NUCLEOTIDE SEQUENCE</scope>
    <source>
        <strain evidence="3">ZZ-2019</strain>
        <tissue evidence="3">Adductor muscle</tissue>
    </source>
</reference>
<dbReference type="InterPro" id="IPR003113">
    <property type="entry name" value="PI3K_ABD"/>
</dbReference>
<organism evidence="3 4">
    <name type="scientific">Pinctada imbricata</name>
    <name type="common">Atlantic pearl-oyster</name>
    <name type="synonym">Pinctada martensii</name>
    <dbReference type="NCBI Taxonomy" id="66713"/>
    <lineage>
        <taxon>Eukaryota</taxon>
        <taxon>Metazoa</taxon>
        <taxon>Spiralia</taxon>
        <taxon>Lophotrochozoa</taxon>
        <taxon>Mollusca</taxon>
        <taxon>Bivalvia</taxon>
        <taxon>Autobranchia</taxon>
        <taxon>Pteriomorphia</taxon>
        <taxon>Pterioida</taxon>
        <taxon>Pterioidea</taxon>
        <taxon>Pteriidae</taxon>
        <taxon>Pinctada</taxon>
    </lineage>
</organism>
<sequence>MPPVVVLPDLDISREVSPSDGHVDIDFLLPNGIFIPLRVDYFDTLENVKQHLWKEAEKYPLFPLLKKRDSYTFTYVNKQGEKDEIIEEDMTLNDFPMAARFLKLVPKQTDDRKFTLERQTNALIGMKCKYRFIYLDI</sequence>
<evidence type="ECO:0000313" key="4">
    <source>
        <dbReference type="Proteomes" id="UP001186944"/>
    </source>
</evidence>
<evidence type="ECO:0000259" key="2">
    <source>
        <dbReference type="PROSITE" id="PS51544"/>
    </source>
</evidence>